<reference evidence="2" key="1">
    <citation type="journal article" date="2005" name="Nature">
        <title>The map-based sequence of the rice genome.</title>
        <authorList>
            <consortium name="International rice genome sequencing project (IRGSP)"/>
            <person name="Matsumoto T."/>
            <person name="Wu J."/>
            <person name="Kanamori H."/>
            <person name="Katayose Y."/>
            <person name="Fujisawa M."/>
            <person name="Namiki N."/>
            <person name="Mizuno H."/>
            <person name="Yamamoto K."/>
            <person name="Antonio B.A."/>
            <person name="Baba T."/>
            <person name="Sakata K."/>
            <person name="Nagamura Y."/>
            <person name="Aoki H."/>
            <person name="Arikawa K."/>
            <person name="Arita K."/>
            <person name="Bito T."/>
            <person name="Chiden Y."/>
            <person name="Fujitsuka N."/>
            <person name="Fukunaka R."/>
            <person name="Hamada M."/>
            <person name="Harada C."/>
            <person name="Hayashi A."/>
            <person name="Hijishita S."/>
            <person name="Honda M."/>
            <person name="Hosokawa S."/>
            <person name="Ichikawa Y."/>
            <person name="Idonuma A."/>
            <person name="Iijima M."/>
            <person name="Ikeda M."/>
            <person name="Ikeno M."/>
            <person name="Ito K."/>
            <person name="Ito S."/>
            <person name="Ito T."/>
            <person name="Ito Y."/>
            <person name="Ito Y."/>
            <person name="Iwabuchi A."/>
            <person name="Kamiya K."/>
            <person name="Karasawa W."/>
            <person name="Kurita K."/>
            <person name="Katagiri S."/>
            <person name="Kikuta A."/>
            <person name="Kobayashi H."/>
            <person name="Kobayashi N."/>
            <person name="Machita K."/>
            <person name="Maehara T."/>
            <person name="Masukawa M."/>
            <person name="Mizubayashi T."/>
            <person name="Mukai Y."/>
            <person name="Nagasaki H."/>
            <person name="Nagata Y."/>
            <person name="Naito S."/>
            <person name="Nakashima M."/>
            <person name="Nakama Y."/>
            <person name="Nakamichi Y."/>
            <person name="Nakamura M."/>
            <person name="Meguro A."/>
            <person name="Negishi M."/>
            <person name="Ohta I."/>
            <person name="Ohta T."/>
            <person name="Okamoto M."/>
            <person name="Ono N."/>
            <person name="Saji S."/>
            <person name="Sakaguchi M."/>
            <person name="Sakai K."/>
            <person name="Shibata M."/>
            <person name="Shimokawa T."/>
            <person name="Song J."/>
            <person name="Takazaki Y."/>
            <person name="Terasawa K."/>
            <person name="Tsugane M."/>
            <person name="Tsuji K."/>
            <person name="Ueda S."/>
            <person name="Waki K."/>
            <person name="Yamagata H."/>
            <person name="Yamamoto M."/>
            <person name="Yamamoto S."/>
            <person name="Yamane H."/>
            <person name="Yoshiki S."/>
            <person name="Yoshihara R."/>
            <person name="Yukawa K."/>
            <person name="Zhong H."/>
            <person name="Yano M."/>
            <person name="Yuan Q."/>
            <person name="Ouyang S."/>
            <person name="Liu J."/>
            <person name="Jones K.M."/>
            <person name="Gansberger K."/>
            <person name="Moffat K."/>
            <person name="Hill J."/>
            <person name="Bera J."/>
            <person name="Fadrosh D."/>
            <person name="Jin S."/>
            <person name="Johri S."/>
            <person name="Kim M."/>
            <person name="Overton L."/>
            <person name="Reardon M."/>
            <person name="Tsitrin T."/>
            <person name="Vuong H."/>
            <person name="Weaver B."/>
            <person name="Ciecko A."/>
            <person name="Tallon L."/>
            <person name="Jackson J."/>
            <person name="Pai G."/>
            <person name="Aken S.V."/>
            <person name="Utterback T."/>
            <person name="Reidmuller S."/>
            <person name="Feldblyum T."/>
            <person name="Hsiao J."/>
            <person name="Zismann V."/>
            <person name="Iobst S."/>
            <person name="de Vazeille A.R."/>
            <person name="Buell C.R."/>
            <person name="Ying K."/>
            <person name="Li Y."/>
            <person name="Lu T."/>
            <person name="Huang Y."/>
            <person name="Zhao Q."/>
            <person name="Feng Q."/>
            <person name="Zhang L."/>
            <person name="Zhu J."/>
            <person name="Weng Q."/>
            <person name="Mu J."/>
            <person name="Lu Y."/>
            <person name="Fan D."/>
            <person name="Liu Y."/>
            <person name="Guan J."/>
            <person name="Zhang Y."/>
            <person name="Yu S."/>
            <person name="Liu X."/>
            <person name="Zhang Y."/>
            <person name="Hong G."/>
            <person name="Han B."/>
            <person name="Choisne N."/>
            <person name="Demange N."/>
            <person name="Orjeda G."/>
            <person name="Samain S."/>
            <person name="Cattolico L."/>
            <person name="Pelletier E."/>
            <person name="Couloux A."/>
            <person name="Segurens B."/>
            <person name="Wincker P."/>
            <person name="D'Hont A."/>
            <person name="Scarpelli C."/>
            <person name="Weissenbach J."/>
            <person name="Salanoubat M."/>
            <person name="Quetier F."/>
            <person name="Yu Y."/>
            <person name="Kim H.R."/>
            <person name="Rambo T."/>
            <person name="Currie J."/>
            <person name="Collura K."/>
            <person name="Luo M."/>
            <person name="Yang T."/>
            <person name="Ammiraju J.S.S."/>
            <person name="Engler F."/>
            <person name="Soderlund C."/>
            <person name="Wing R.A."/>
            <person name="Palmer L.E."/>
            <person name="de la Bastide M."/>
            <person name="Spiegel L."/>
            <person name="Nascimento L."/>
            <person name="Zutavern T."/>
            <person name="O'Shaughnessy A."/>
            <person name="Dike S."/>
            <person name="Dedhia N."/>
            <person name="Preston R."/>
            <person name="Balija V."/>
            <person name="McCombie W.R."/>
            <person name="Chow T."/>
            <person name="Chen H."/>
            <person name="Chung M."/>
            <person name="Chen C."/>
            <person name="Shaw J."/>
            <person name="Wu H."/>
            <person name="Hsiao K."/>
            <person name="Chao Y."/>
            <person name="Chu M."/>
            <person name="Cheng C."/>
            <person name="Hour A."/>
            <person name="Lee P."/>
            <person name="Lin S."/>
            <person name="Lin Y."/>
            <person name="Liou J."/>
            <person name="Liu S."/>
            <person name="Hsing Y."/>
            <person name="Raghuvanshi S."/>
            <person name="Mohanty A."/>
            <person name="Bharti A.K."/>
            <person name="Gaur A."/>
            <person name="Gupta V."/>
            <person name="Kumar D."/>
            <person name="Ravi V."/>
            <person name="Vij S."/>
            <person name="Kapur A."/>
            <person name="Khurana P."/>
            <person name="Khurana P."/>
            <person name="Khurana J.P."/>
            <person name="Tyagi A.K."/>
            <person name="Gaikwad K."/>
            <person name="Singh A."/>
            <person name="Dalal V."/>
            <person name="Srivastava S."/>
            <person name="Dixit A."/>
            <person name="Pal A.K."/>
            <person name="Ghazi I.A."/>
            <person name="Yadav M."/>
            <person name="Pandit A."/>
            <person name="Bhargava A."/>
            <person name="Sureshbabu K."/>
            <person name="Batra K."/>
            <person name="Sharma T.R."/>
            <person name="Mohapatra T."/>
            <person name="Singh N.K."/>
            <person name="Messing J."/>
            <person name="Nelson A.B."/>
            <person name="Fuks G."/>
            <person name="Kavchok S."/>
            <person name="Keizer G."/>
            <person name="Linton E."/>
            <person name="Llaca V."/>
            <person name="Song R."/>
            <person name="Tanyolac B."/>
            <person name="Young S."/>
            <person name="Ho-Il K."/>
            <person name="Hahn J.H."/>
            <person name="Sangsakoo G."/>
            <person name="Vanavichit A."/>
            <person name="de Mattos Luiz.A.T."/>
            <person name="Zimmer P.D."/>
            <person name="Malone G."/>
            <person name="Dellagostin O."/>
            <person name="de Oliveira A.C."/>
            <person name="Bevan M."/>
            <person name="Bancroft I."/>
            <person name="Minx P."/>
            <person name="Cordum H."/>
            <person name="Wilson R."/>
            <person name="Cheng Z."/>
            <person name="Jin W."/>
            <person name="Jiang J."/>
            <person name="Leong S.A."/>
            <person name="Iwama H."/>
            <person name="Gojobori T."/>
            <person name="Itoh T."/>
            <person name="Niimura Y."/>
            <person name="Fujii Y."/>
            <person name="Habara T."/>
            <person name="Sakai H."/>
            <person name="Sato Y."/>
            <person name="Wilson G."/>
            <person name="Kumar K."/>
            <person name="McCouch S."/>
            <person name="Juretic N."/>
            <person name="Hoen D."/>
            <person name="Wright S."/>
            <person name="Bruskiewich R."/>
            <person name="Bureau T."/>
            <person name="Miyao A."/>
            <person name="Hirochika H."/>
            <person name="Nishikawa T."/>
            <person name="Kadowaki K."/>
            <person name="Sugiura M."/>
            <person name="Burr B."/>
            <person name="Sasaki T."/>
        </authorList>
    </citation>
    <scope>NUCLEOTIDE SEQUENCE [LARGE SCALE GENOMIC DNA]</scope>
    <source>
        <strain evidence="2">cv. Nipponbare</strain>
    </source>
</reference>
<dbReference type="Proteomes" id="UP000000763">
    <property type="component" value="Chromosome 8"/>
</dbReference>
<reference evidence="2" key="2">
    <citation type="journal article" date="2008" name="Nucleic Acids Res.">
        <title>The rice annotation project database (RAP-DB): 2008 update.</title>
        <authorList>
            <consortium name="The rice annotation project (RAP)"/>
        </authorList>
    </citation>
    <scope>GENOME REANNOTATION</scope>
    <source>
        <strain evidence="2">cv. Nipponbare</strain>
    </source>
</reference>
<dbReference type="AlphaFoldDB" id="Q6ZKS2"/>
<accession>Q6ZKS2</accession>
<name>Q6ZKS2_ORYSJ</name>
<evidence type="ECO:0000313" key="1">
    <source>
        <dbReference type="EMBL" id="BAC99352.1"/>
    </source>
</evidence>
<organism evidence="1 2">
    <name type="scientific">Oryza sativa subsp. japonica</name>
    <name type="common">Rice</name>
    <dbReference type="NCBI Taxonomy" id="39947"/>
    <lineage>
        <taxon>Eukaryota</taxon>
        <taxon>Viridiplantae</taxon>
        <taxon>Streptophyta</taxon>
        <taxon>Embryophyta</taxon>
        <taxon>Tracheophyta</taxon>
        <taxon>Spermatophyta</taxon>
        <taxon>Magnoliopsida</taxon>
        <taxon>Liliopsida</taxon>
        <taxon>Poales</taxon>
        <taxon>Poaceae</taxon>
        <taxon>BOP clade</taxon>
        <taxon>Oryzoideae</taxon>
        <taxon>Oryzeae</taxon>
        <taxon>Oryzinae</taxon>
        <taxon>Oryza</taxon>
        <taxon>Oryza sativa</taxon>
    </lineage>
</organism>
<evidence type="ECO:0000313" key="2">
    <source>
        <dbReference type="Proteomes" id="UP000000763"/>
    </source>
</evidence>
<gene>
    <name evidence="1" type="primary">OJ1111_B08.32</name>
</gene>
<proteinExistence type="predicted"/>
<sequence length="119" mass="13149">MVIQRAGVGGLKSPQHPRWICPYIIIYVVSDTAGPGFYLPYPALAFRGWQVGPTLARLVLAWELEEDSDRSPSLIHATLVVIFEKDGDGAHRRLRVFVIAATWPPCNTSLQAAVEPVCH</sequence>
<protein>
    <submittedName>
        <fullName evidence="1">Uncharacterized protein</fullName>
    </submittedName>
</protein>
<dbReference type="EMBL" id="AP003868">
    <property type="protein sequence ID" value="BAC99352.1"/>
    <property type="molecule type" value="Genomic_DNA"/>
</dbReference>